<feature type="region of interest" description="Disordered" evidence="1">
    <location>
        <begin position="1"/>
        <end position="29"/>
    </location>
</feature>
<proteinExistence type="predicted"/>
<reference evidence="2" key="1">
    <citation type="submission" date="2014-11" db="EMBL/GenBank/DDBJ databases">
        <authorList>
            <person name="Amaro Gonzalez C."/>
        </authorList>
    </citation>
    <scope>NUCLEOTIDE SEQUENCE</scope>
</reference>
<dbReference type="AlphaFoldDB" id="A0A0E9S2B4"/>
<name>A0A0E9S2B4_ANGAN</name>
<protein>
    <submittedName>
        <fullName evidence="2">Uncharacterized protein</fullName>
    </submittedName>
</protein>
<organism evidence="2">
    <name type="scientific">Anguilla anguilla</name>
    <name type="common">European freshwater eel</name>
    <name type="synonym">Muraena anguilla</name>
    <dbReference type="NCBI Taxonomy" id="7936"/>
    <lineage>
        <taxon>Eukaryota</taxon>
        <taxon>Metazoa</taxon>
        <taxon>Chordata</taxon>
        <taxon>Craniata</taxon>
        <taxon>Vertebrata</taxon>
        <taxon>Euteleostomi</taxon>
        <taxon>Actinopterygii</taxon>
        <taxon>Neopterygii</taxon>
        <taxon>Teleostei</taxon>
        <taxon>Anguilliformes</taxon>
        <taxon>Anguillidae</taxon>
        <taxon>Anguilla</taxon>
    </lineage>
</organism>
<evidence type="ECO:0000256" key="1">
    <source>
        <dbReference type="SAM" id="MobiDB-lite"/>
    </source>
</evidence>
<feature type="compositionally biased region" description="Polar residues" evidence="1">
    <location>
        <begin position="1"/>
        <end position="17"/>
    </location>
</feature>
<dbReference type="EMBL" id="GBXM01073008">
    <property type="protein sequence ID" value="JAH35569.1"/>
    <property type="molecule type" value="Transcribed_RNA"/>
</dbReference>
<accession>A0A0E9S2B4</accession>
<sequence length="29" mass="3299">MFMKQNSNLPFKTQSAEGQPLFEDPQLTA</sequence>
<reference evidence="2" key="2">
    <citation type="journal article" date="2015" name="Fish Shellfish Immunol.">
        <title>Early steps in the European eel (Anguilla anguilla)-Vibrio vulnificus interaction in the gills: Role of the RtxA13 toxin.</title>
        <authorList>
            <person name="Callol A."/>
            <person name="Pajuelo D."/>
            <person name="Ebbesson L."/>
            <person name="Teles M."/>
            <person name="MacKenzie S."/>
            <person name="Amaro C."/>
        </authorList>
    </citation>
    <scope>NUCLEOTIDE SEQUENCE</scope>
</reference>
<evidence type="ECO:0000313" key="2">
    <source>
        <dbReference type="EMBL" id="JAH35569.1"/>
    </source>
</evidence>